<feature type="region of interest" description="Disordered" evidence="1">
    <location>
        <begin position="1"/>
        <end position="39"/>
    </location>
</feature>
<reference evidence="2" key="1">
    <citation type="submission" date="2020-02" db="EMBL/GenBank/DDBJ databases">
        <authorList>
            <person name="Meier V. D."/>
        </authorList>
    </citation>
    <scope>NUCLEOTIDE SEQUENCE</scope>
    <source>
        <strain evidence="2">AVDCRST_MAG52</strain>
    </source>
</reference>
<name>A0A6J4I237_9ACTN</name>
<dbReference type="AlphaFoldDB" id="A0A6J4I237"/>
<sequence>GPTVTSPGAPGGRYRPRAGRCGSRTSHHRADRRRAGPLV</sequence>
<organism evidence="2">
    <name type="scientific">uncultured Blastococcus sp</name>
    <dbReference type="NCBI Taxonomy" id="217144"/>
    <lineage>
        <taxon>Bacteria</taxon>
        <taxon>Bacillati</taxon>
        <taxon>Actinomycetota</taxon>
        <taxon>Actinomycetes</taxon>
        <taxon>Geodermatophilales</taxon>
        <taxon>Geodermatophilaceae</taxon>
        <taxon>Blastococcus</taxon>
        <taxon>environmental samples</taxon>
    </lineage>
</organism>
<evidence type="ECO:0000313" key="2">
    <source>
        <dbReference type="EMBL" id="CAA9239437.1"/>
    </source>
</evidence>
<feature type="non-terminal residue" evidence="2">
    <location>
        <position position="1"/>
    </location>
</feature>
<accession>A0A6J4I237</accession>
<dbReference type="EMBL" id="CADCTN010000101">
    <property type="protein sequence ID" value="CAA9239437.1"/>
    <property type="molecule type" value="Genomic_DNA"/>
</dbReference>
<gene>
    <name evidence="2" type="ORF">AVDCRST_MAG52-1518</name>
</gene>
<proteinExistence type="predicted"/>
<feature type="non-terminal residue" evidence="2">
    <location>
        <position position="39"/>
    </location>
</feature>
<protein>
    <submittedName>
        <fullName evidence="2">Uncharacterized protein</fullName>
    </submittedName>
</protein>
<evidence type="ECO:0000256" key="1">
    <source>
        <dbReference type="SAM" id="MobiDB-lite"/>
    </source>
</evidence>